<organism evidence="2 3">
    <name type="scientific">Coccomyxa subellipsoidea</name>
    <dbReference type="NCBI Taxonomy" id="248742"/>
    <lineage>
        <taxon>Eukaryota</taxon>
        <taxon>Viridiplantae</taxon>
        <taxon>Chlorophyta</taxon>
        <taxon>core chlorophytes</taxon>
        <taxon>Trebouxiophyceae</taxon>
        <taxon>Trebouxiophyceae incertae sedis</taxon>
        <taxon>Coccomyxaceae</taxon>
        <taxon>Coccomyxa</taxon>
    </lineage>
</organism>
<feature type="compositionally biased region" description="Low complexity" evidence="1">
    <location>
        <begin position="204"/>
        <end position="228"/>
    </location>
</feature>
<proteinExistence type="predicted"/>
<feature type="region of interest" description="Disordered" evidence="1">
    <location>
        <begin position="156"/>
        <end position="177"/>
    </location>
</feature>
<comment type="caution">
    <text evidence="2">The sequence shown here is derived from an EMBL/GenBank/DDBJ whole genome shotgun (WGS) entry which is preliminary data.</text>
</comment>
<sequence length="310" mass="34024">MLGLDSRIFPRAGDFLPCHLHLAQMRRLSGSEAYIQHPALQADMRSALRMPFASSADDQESKQHWLAQQRSCTPYALAAGNDPLRLQSRVQLLEEDFQGQYMIGSVRFVRDTPSDTPSSSGDLGSVSRGVASQGISWGGAGSDAARLMSQQHPLDVVLGSHGSGPITPYEADTPARMNRQGAARTYHTYMNWGYFQRRMAQQRDSPGSAASDSSNGSSEDGSTDSHSSYAGDACRVWRYFESVPEEMSSMRTQEAAAVADRHLRALFGVEEECITSLAAWQQMCTEARWIGRALFDAEGIVLQHTQPPDS</sequence>
<dbReference type="Proteomes" id="UP001491310">
    <property type="component" value="Unassembled WGS sequence"/>
</dbReference>
<gene>
    <name evidence="2" type="ORF">WJX75_008431</name>
</gene>
<feature type="region of interest" description="Disordered" evidence="1">
    <location>
        <begin position="200"/>
        <end position="228"/>
    </location>
</feature>
<evidence type="ECO:0000256" key="1">
    <source>
        <dbReference type="SAM" id="MobiDB-lite"/>
    </source>
</evidence>
<protein>
    <submittedName>
        <fullName evidence="2">Uncharacterized protein</fullName>
    </submittedName>
</protein>
<evidence type="ECO:0000313" key="3">
    <source>
        <dbReference type="Proteomes" id="UP001491310"/>
    </source>
</evidence>
<keyword evidence="3" id="KW-1185">Reference proteome</keyword>
<reference evidence="2 3" key="1">
    <citation type="journal article" date="2024" name="Nat. Commun.">
        <title>Phylogenomics reveals the evolutionary origins of lichenization in chlorophyte algae.</title>
        <authorList>
            <person name="Puginier C."/>
            <person name="Libourel C."/>
            <person name="Otte J."/>
            <person name="Skaloud P."/>
            <person name="Haon M."/>
            <person name="Grisel S."/>
            <person name="Petersen M."/>
            <person name="Berrin J.G."/>
            <person name="Delaux P.M."/>
            <person name="Dal Grande F."/>
            <person name="Keller J."/>
        </authorList>
    </citation>
    <scope>NUCLEOTIDE SEQUENCE [LARGE SCALE GENOMIC DNA]</scope>
    <source>
        <strain evidence="2 3">SAG 216-7</strain>
    </source>
</reference>
<name>A0ABR2YCS7_9CHLO</name>
<evidence type="ECO:0000313" key="2">
    <source>
        <dbReference type="EMBL" id="KAK9902224.1"/>
    </source>
</evidence>
<dbReference type="EMBL" id="JALJOT010000016">
    <property type="protein sequence ID" value="KAK9902224.1"/>
    <property type="molecule type" value="Genomic_DNA"/>
</dbReference>
<accession>A0ABR2YCS7</accession>